<dbReference type="GO" id="GO:0005886">
    <property type="term" value="C:plasma membrane"/>
    <property type="evidence" value="ECO:0007669"/>
    <property type="project" value="TreeGrafter"/>
</dbReference>
<feature type="transmembrane region" description="Helical" evidence="1">
    <location>
        <begin position="312"/>
        <end position="330"/>
    </location>
</feature>
<reference evidence="2" key="1">
    <citation type="submission" date="2021-03" db="EMBL/GenBank/DDBJ databases">
        <title>Alkalibacter marinus sp. nov., isolated from tidal flat sediment.</title>
        <authorList>
            <person name="Namirimu T."/>
            <person name="Yang J.-A."/>
            <person name="Yang S.-H."/>
            <person name="Kim Y.-J."/>
            <person name="Kwon K.K."/>
        </authorList>
    </citation>
    <scope>NUCLEOTIDE SEQUENCE</scope>
    <source>
        <strain evidence="2">ES005</strain>
    </source>
</reference>
<dbReference type="KEGG" id="alka:J0B03_07405"/>
<dbReference type="EMBL" id="CP071444">
    <property type="protein sequence ID" value="QSX07660.1"/>
    <property type="molecule type" value="Genomic_DNA"/>
</dbReference>
<proteinExistence type="predicted"/>
<sequence>MEKKSIYSLKSIRYGVTNGFSTLLTTVASTFWAIFLTSAVGLETAVMATVLTIGSLADLISIPIVGVVMQKTKFKKGGKYRPWLVIGGVGAALLRWLSFTDIGLTGMGRAIWFAGTYILTYLLFNFAYTAFTGLLPLMAKDPRERVAFSSARVMLNSVGKFLFSLTSVALISAFSGGGEGSSFGYSMFALLIAVLVSFGFIQLFFASKEYDVIESISDEKRIGKMKDQYDATIWEMLKSSITKPYLLYLISAVAKACIFFSIMGLAAYYYNYVVGDMSKLTLFLSLSTFLMIIGSFITPFVNKVLKGGRNTYIFGVSIFGICLALAYFLGNTAMSFTVLLALGYFGYSFAHASEVAIFTMIADYNEWKSGKNVKPFMMSLFSLTPKIATTVGAAIVGFGLVGIGFDAENVTADAISGIRILISLLPAVFAAISAIALVFFPLTDQKVTQLQNEMEEKKQATQIKKEEIV</sequence>
<dbReference type="SUPFAM" id="SSF103473">
    <property type="entry name" value="MFS general substrate transporter"/>
    <property type="match status" value="1"/>
</dbReference>
<feature type="transmembrane region" description="Helical" evidence="1">
    <location>
        <begin position="183"/>
        <end position="205"/>
    </location>
</feature>
<dbReference type="InterPro" id="IPR036259">
    <property type="entry name" value="MFS_trans_sf"/>
</dbReference>
<dbReference type="PANTHER" id="PTHR11328:SF24">
    <property type="entry name" value="MAJOR FACILITATOR SUPERFAMILY (MFS) PROFILE DOMAIN-CONTAINING PROTEIN"/>
    <property type="match status" value="1"/>
</dbReference>
<organism evidence="2 3">
    <name type="scientific">Alkalibacter rhizosphaerae</name>
    <dbReference type="NCBI Taxonomy" id="2815577"/>
    <lineage>
        <taxon>Bacteria</taxon>
        <taxon>Bacillati</taxon>
        <taxon>Bacillota</taxon>
        <taxon>Clostridia</taxon>
        <taxon>Eubacteriales</taxon>
        <taxon>Eubacteriaceae</taxon>
        <taxon>Alkalibacter</taxon>
    </lineage>
</organism>
<feature type="transmembrane region" description="Helical" evidence="1">
    <location>
        <begin position="245"/>
        <end position="270"/>
    </location>
</feature>
<evidence type="ECO:0000313" key="2">
    <source>
        <dbReference type="EMBL" id="QSX07660.1"/>
    </source>
</evidence>
<feature type="transmembrane region" description="Helical" evidence="1">
    <location>
        <begin position="282"/>
        <end position="300"/>
    </location>
</feature>
<evidence type="ECO:0000256" key="1">
    <source>
        <dbReference type="SAM" id="Phobius"/>
    </source>
</evidence>
<dbReference type="Gene3D" id="1.20.1250.20">
    <property type="entry name" value="MFS general substrate transporter like domains"/>
    <property type="match status" value="2"/>
</dbReference>
<dbReference type="AlphaFoldDB" id="A0A975AHN2"/>
<dbReference type="GO" id="GO:0015293">
    <property type="term" value="F:symporter activity"/>
    <property type="evidence" value="ECO:0007669"/>
    <property type="project" value="InterPro"/>
</dbReference>
<protein>
    <submittedName>
        <fullName evidence="2">MFS transporter</fullName>
    </submittedName>
</protein>
<dbReference type="InterPro" id="IPR039672">
    <property type="entry name" value="MFS_2"/>
</dbReference>
<feature type="transmembrane region" description="Helical" evidence="1">
    <location>
        <begin position="20"/>
        <end position="40"/>
    </location>
</feature>
<feature type="transmembrane region" description="Helical" evidence="1">
    <location>
        <begin position="336"/>
        <end position="362"/>
    </location>
</feature>
<keyword evidence="1" id="KW-1133">Transmembrane helix</keyword>
<feature type="transmembrane region" description="Helical" evidence="1">
    <location>
        <begin position="158"/>
        <end position="177"/>
    </location>
</feature>
<evidence type="ECO:0000313" key="3">
    <source>
        <dbReference type="Proteomes" id="UP000663499"/>
    </source>
</evidence>
<feature type="transmembrane region" description="Helical" evidence="1">
    <location>
        <begin position="46"/>
        <end position="68"/>
    </location>
</feature>
<keyword evidence="1" id="KW-0472">Membrane</keyword>
<keyword evidence="3" id="KW-1185">Reference proteome</keyword>
<dbReference type="Pfam" id="PF13347">
    <property type="entry name" value="MFS_2"/>
    <property type="match status" value="1"/>
</dbReference>
<dbReference type="PANTHER" id="PTHR11328">
    <property type="entry name" value="MAJOR FACILITATOR SUPERFAMILY DOMAIN-CONTAINING PROTEIN"/>
    <property type="match status" value="1"/>
</dbReference>
<accession>A0A975AHN2</accession>
<dbReference type="RefSeq" id="WP_207299002.1">
    <property type="nucleotide sequence ID" value="NZ_CP071444.1"/>
</dbReference>
<name>A0A975AHN2_9FIRM</name>
<feature type="transmembrane region" description="Helical" evidence="1">
    <location>
        <begin position="417"/>
        <end position="440"/>
    </location>
</feature>
<feature type="transmembrane region" description="Helical" evidence="1">
    <location>
        <begin position="383"/>
        <end position="405"/>
    </location>
</feature>
<dbReference type="Proteomes" id="UP000663499">
    <property type="component" value="Chromosome"/>
</dbReference>
<feature type="transmembrane region" description="Helical" evidence="1">
    <location>
        <begin position="80"/>
        <end position="98"/>
    </location>
</feature>
<dbReference type="GO" id="GO:0008643">
    <property type="term" value="P:carbohydrate transport"/>
    <property type="evidence" value="ECO:0007669"/>
    <property type="project" value="InterPro"/>
</dbReference>
<feature type="transmembrane region" description="Helical" evidence="1">
    <location>
        <begin position="110"/>
        <end position="137"/>
    </location>
</feature>
<gene>
    <name evidence="2" type="ORF">J0B03_07405</name>
</gene>
<keyword evidence="1" id="KW-0812">Transmembrane</keyword>